<dbReference type="SUPFAM" id="SSF53448">
    <property type="entry name" value="Nucleotide-diphospho-sugar transferases"/>
    <property type="match status" value="1"/>
</dbReference>
<dbReference type="InterPro" id="IPR001173">
    <property type="entry name" value="Glyco_trans_2-like"/>
</dbReference>
<evidence type="ECO:0000313" key="2">
    <source>
        <dbReference type="EMBL" id="KKS92396.1"/>
    </source>
</evidence>
<dbReference type="Pfam" id="PF00535">
    <property type="entry name" value="Glycos_transf_2"/>
    <property type="match status" value="1"/>
</dbReference>
<dbReference type="PANTHER" id="PTHR22916">
    <property type="entry name" value="GLYCOSYLTRANSFERASE"/>
    <property type="match status" value="1"/>
</dbReference>
<reference evidence="2 3" key="1">
    <citation type="journal article" date="2015" name="Nature">
        <title>rRNA introns, odd ribosomes, and small enigmatic genomes across a large radiation of phyla.</title>
        <authorList>
            <person name="Brown C.T."/>
            <person name="Hug L.A."/>
            <person name="Thomas B.C."/>
            <person name="Sharon I."/>
            <person name="Castelle C.J."/>
            <person name="Singh A."/>
            <person name="Wilkins M.J."/>
            <person name="Williams K.H."/>
            <person name="Banfield J.F."/>
        </authorList>
    </citation>
    <scope>NUCLEOTIDE SEQUENCE [LARGE SCALE GENOMIC DNA]</scope>
</reference>
<evidence type="ECO:0000313" key="3">
    <source>
        <dbReference type="Proteomes" id="UP000033980"/>
    </source>
</evidence>
<dbReference type="EMBL" id="LCFK01000046">
    <property type="protein sequence ID" value="KKS92396.1"/>
    <property type="molecule type" value="Genomic_DNA"/>
</dbReference>
<dbReference type="Gene3D" id="3.90.550.10">
    <property type="entry name" value="Spore Coat Polysaccharide Biosynthesis Protein SpsA, Chain A"/>
    <property type="match status" value="1"/>
</dbReference>
<sequence>MTDRTLEELILNHDNNYSFLDHNIQEKNSNCLSVSIVVPYFESKQTINQCLKSILDSCGSYKAKKPNWEFEVIVVDDGSVRYPANKTISPDLLKLVKISNISNNIGRFYSRNIGLLAAKNKLVFFIDSDILIYPELVELHTQIHSTLESIEQSAITFCLFNFMEGGSKNIDFDNTNDFRDSCVYQKSWIGTESDTIFAGINYELLKQTQDLKKWPESGKVGPWVLPNMVLGGCFVVNREQAISVNGCSGVFGKYGFEETSLVTKLMVKYQSYLVPITERYAIHIYDKESGIEKHERDLLFQKTHEIYFNKYTKQTLNEAIEKDKEYFKK</sequence>
<feature type="domain" description="Glycosyltransferase 2-like" evidence="1">
    <location>
        <begin position="35"/>
        <end position="138"/>
    </location>
</feature>
<comment type="caution">
    <text evidence="2">The sequence shown here is derived from an EMBL/GenBank/DDBJ whole genome shotgun (WGS) entry which is preliminary data.</text>
</comment>
<dbReference type="Proteomes" id="UP000033980">
    <property type="component" value="Unassembled WGS sequence"/>
</dbReference>
<dbReference type="InterPro" id="IPR029044">
    <property type="entry name" value="Nucleotide-diphossugar_trans"/>
</dbReference>
<accession>A0A0G1FB94</accession>
<gene>
    <name evidence="2" type="ORF">UV68_C0046G0010</name>
</gene>
<name>A0A0G1FB94_9BACT</name>
<proteinExistence type="predicted"/>
<evidence type="ECO:0000259" key="1">
    <source>
        <dbReference type="Pfam" id="PF00535"/>
    </source>
</evidence>
<organism evidence="2 3">
    <name type="scientific">Candidatus Collierbacteria bacterium GW2011_GWC2_43_12</name>
    <dbReference type="NCBI Taxonomy" id="1618390"/>
    <lineage>
        <taxon>Bacteria</taxon>
        <taxon>Candidatus Collieribacteriota</taxon>
    </lineage>
</organism>
<protein>
    <recommendedName>
        <fullName evidence="1">Glycosyltransferase 2-like domain-containing protein</fullName>
    </recommendedName>
</protein>
<dbReference type="CDD" id="cd00761">
    <property type="entry name" value="Glyco_tranf_GTA_type"/>
    <property type="match status" value="1"/>
</dbReference>
<dbReference type="AlphaFoldDB" id="A0A0G1FB94"/>